<dbReference type="PROSITE" id="PS50046">
    <property type="entry name" value="PHYTOCHROME_2"/>
    <property type="match status" value="3"/>
</dbReference>
<keyword evidence="1 3" id="KW-0807">Transducer</keyword>
<sequence>MTIQINQTFPASKAISSLVNRVNLSQSNSGAALLLGEIALFSQTNPQEHLYQRAVEGARAILQADRVVVYVFDSDWNGTIAAESVAPGLVKSFGHKFIDTCLKENQGGTYNNGSIRVIKDIYQAGLSACHLKVLEKYQVKASIVAPLLKNDLLFGLIIAHQCDQPRVWQPHHIDFFIQLSALISLRSGHQNFLEQVAKAGQIRAFSNVSLRLRKSLDPEEVLKTAAREIRQVLNADRLLICSLSPGYKEGSVVAESVVKDYQSLLGLPIDQIPCVEKKHLTGYKHGYVRAINNVLKERTLTSVEINLLIKYKIKASLVAPIPKGNELAGLIIAHQCSEMRTWEEPTINLLRDLGSQLGLALEQATLLQTVETERQRTKLLADFTTRVRQSLKSQDIWSIELADIRKTLQTDRVLIYYFNKDGKSGEITSQAVTPNFPKLQELSLSELFSEDMSKSSRDDCLENAHNSYRSALISYHSKALEKPQTKASIIAPIIHEDMIAGLLCAHHCRSSRDWQESELRLIEQLAAQIGFALDQAKLIEQVQIVSSQQHQPLPNQPLLNQSINPLEEELASLIRDVEGIAEGDLTVRAHINSGDFSTVAIFFNMIIESLQGIALQVKQSTTQVNSSLAENSGAVSQFASIANQQSQKATKVLGSVEQMSNSMQKVAERANQAAAVARSATTTAKTSGSAMERTAQKTFKLQETVATTAKKVEHLGKSAQKISQAASLINQIALQTNVLAVNAGVEATGAGEQGKNFAVFATQVGELAERSTEATKDIEAIVKGIQQETAQLVKVMTQGTTEVSESTLLFEETKHNLGNTLKVSRQIDQLLTSISQAIVSQVETSGAVRDLMKDMAKVSRTTSESSEQIACSLQQAVEMALQLQASVEVFKVDSESELS</sequence>
<dbReference type="Pfam" id="PF01590">
    <property type="entry name" value="GAF"/>
    <property type="match status" value="3"/>
</dbReference>
<protein>
    <submittedName>
        <fullName evidence="6">GAF domain-containing protein</fullName>
    </submittedName>
</protein>
<dbReference type="AlphaFoldDB" id="A0A6B3NB16"/>
<dbReference type="InterPro" id="IPR003018">
    <property type="entry name" value="GAF"/>
</dbReference>
<dbReference type="PANTHER" id="PTHR32089:SF114">
    <property type="entry name" value="METHYL-ACCEPTING CHEMOTAXIS PROTEIN MCPB"/>
    <property type="match status" value="1"/>
</dbReference>
<dbReference type="PRINTS" id="PR00260">
    <property type="entry name" value="CHEMTRNSDUCR"/>
</dbReference>
<dbReference type="SUPFAM" id="SSF58104">
    <property type="entry name" value="Methyl-accepting chemotaxis protein (MCP) signaling domain"/>
    <property type="match status" value="1"/>
</dbReference>
<dbReference type="PROSITE" id="PS50111">
    <property type="entry name" value="CHEMOTAXIS_TRANSDUC_2"/>
    <property type="match status" value="1"/>
</dbReference>
<evidence type="ECO:0000256" key="3">
    <source>
        <dbReference type="PROSITE-ProRule" id="PRU00284"/>
    </source>
</evidence>
<dbReference type="EMBL" id="JAAHFQ010000172">
    <property type="protein sequence ID" value="NER28115.1"/>
    <property type="molecule type" value="Genomic_DNA"/>
</dbReference>
<evidence type="ECO:0000256" key="1">
    <source>
        <dbReference type="ARBA" id="ARBA00023224"/>
    </source>
</evidence>
<feature type="domain" description="Methyl-accepting transducer" evidence="5">
    <location>
        <begin position="620"/>
        <end position="856"/>
    </location>
</feature>
<dbReference type="PANTHER" id="PTHR32089">
    <property type="entry name" value="METHYL-ACCEPTING CHEMOTAXIS PROTEIN MCPB"/>
    <property type="match status" value="1"/>
</dbReference>
<dbReference type="SUPFAM" id="SSF55781">
    <property type="entry name" value="GAF domain-like"/>
    <property type="match status" value="3"/>
</dbReference>
<dbReference type="InterPro" id="IPR016132">
    <property type="entry name" value="Phyto_chromo_attachment"/>
</dbReference>
<feature type="domain" description="Phytochrome chromophore attachment site" evidence="4">
    <location>
        <begin position="392"/>
        <end position="528"/>
    </location>
</feature>
<evidence type="ECO:0000259" key="5">
    <source>
        <dbReference type="PROSITE" id="PS50111"/>
    </source>
</evidence>
<dbReference type="SMART" id="SM00065">
    <property type="entry name" value="GAF"/>
    <property type="match status" value="3"/>
</dbReference>
<comment type="similarity">
    <text evidence="2">Belongs to the methyl-accepting chemotaxis (MCP) protein family.</text>
</comment>
<feature type="domain" description="Phytochrome chromophore attachment site" evidence="4">
    <location>
        <begin position="217"/>
        <end position="356"/>
    </location>
</feature>
<dbReference type="GO" id="GO:0004888">
    <property type="term" value="F:transmembrane signaling receptor activity"/>
    <property type="evidence" value="ECO:0007669"/>
    <property type="project" value="InterPro"/>
</dbReference>
<organism evidence="6">
    <name type="scientific">Symploca sp. SIO1C4</name>
    <dbReference type="NCBI Taxonomy" id="2607765"/>
    <lineage>
        <taxon>Bacteria</taxon>
        <taxon>Bacillati</taxon>
        <taxon>Cyanobacteriota</taxon>
        <taxon>Cyanophyceae</taxon>
        <taxon>Coleofasciculales</taxon>
        <taxon>Coleofasciculaceae</taxon>
        <taxon>Symploca</taxon>
    </lineage>
</organism>
<reference evidence="6" key="1">
    <citation type="submission" date="2019-11" db="EMBL/GenBank/DDBJ databases">
        <title>Genomic insights into an expanded diversity of filamentous marine cyanobacteria reveals the extraordinary biosynthetic potential of Moorea and Okeania.</title>
        <authorList>
            <person name="Ferreira Leao T."/>
            <person name="Wang M."/>
            <person name="Moss N."/>
            <person name="Da Silva R."/>
            <person name="Sanders J."/>
            <person name="Nurk S."/>
            <person name="Gurevich A."/>
            <person name="Humphrey G."/>
            <person name="Reher R."/>
            <person name="Zhu Q."/>
            <person name="Belda-Ferre P."/>
            <person name="Glukhov E."/>
            <person name="Rex R."/>
            <person name="Dorrestein P.C."/>
            <person name="Knight R."/>
            <person name="Pevzner P."/>
            <person name="Gerwick W.H."/>
            <person name="Gerwick L."/>
        </authorList>
    </citation>
    <scope>NUCLEOTIDE SEQUENCE</scope>
    <source>
        <strain evidence="6">SIO1C4</strain>
    </source>
</reference>
<name>A0A6B3NB16_9CYAN</name>
<proteinExistence type="inferred from homology"/>
<gene>
    <name evidence="6" type="ORF">F6J89_10890</name>
</gene>
<evidence type="ECO:0000259" key="4">
    <source>
        <dbReference type="PROSITE" id="PS50046"/>
    </source>
</evidence>
<dbReference type="GO" id="GO:0006935">
    <property type="term" value="P:chemotaxis"/>
    <property type="evidence" value="ECO:0007669"/>
    <property type="project" value="InterPro"/>
</dbReference>
<dbReference type="InterPro" id="IPR004089">
    <property type="entry name" value="MCPsignal_dom"/>
</dbReference>
<dbReference type="Gene3D" id="1.10.287.950">
    <property type="entry name" value="Methyl-accepting chemotaxis protein"/>
    <property type="match status" value="1"/>
</dbReference>
<dbReference type="GO" id="GO:0007165">
    <property type="term" value="P:signal transduction"/>
    <property type="evidence" value="ECO:0007669"/>
    <property type="project" value="UniProtKB-KW"/>
</dbReference>
<comment type="caution">
    <text evidence="6">The sequence shown here is derived from an EMBL/GenBank/DDBJ whole genome shotgun (WGS) entry which is preliminary data.</text>
</comment>
<accession>A0A6B3NB16</accession>
<feature type="domain" description="Phytochrome chromophore attachment site" evidence="4">
    <location>
        <begin position="46"/>
        <end position="182"/>
    </location>
</feature>
<dbReference type="InterPro" id="IPR029016">
    <property type="entry name" value="GAF-like_dom_sf"/>
</dbReference>
<evidence type="ECO:0000256" key="2">
    <source>
        <dbReference type="ARBA" id="ARBA00029447"/>
    </source>
</evidence>
<dbReference type="SMART" id="SM00283">
    <property type="entry name" value="MA"/>
    <property type="match status" value="1"/>
</dbReference>
<evidence type="ECO:0000313" key="6">
    <source>
        <dbReference type="EMBL" id="NER28115.1"/>
    </source>
</evidence>
<dbReference type="Gene3D" id="3.30.450.40">
    <property type="match status" value="3"/>
</dbReference>
<dbReference type="InterPro" id="IPR004090">
    <property type="entry name" value="Chemotax_Me-accpt_rcpt"/>
</dbReference>
<dbReference type="GO" id="GO:0016020">
    <property type="term" value="C:membrane"/>
    <property type="evidence" value="ECO:0007669"/>
    <property type="project" value="InterPro"/>
</dbReference>
<dbReference type="Pfam" id="PF00015">
    <property type="entry name" value="MCPsignal"/>
    <property type="match status" value="1"/>
</dbReference>